<evidence type="ECO:0000256" key="1">
    <source>
        <dbReference type="ARBA" id="ARBA00004125"/>
    </source>
</evidence>
<dbReference type="InterPro" id="IPR013083">
    <property type="entry name" value="Znf_RING/FYVE/PHD"/>
</dbReference>
<reference evidence="14" key="2">
    <citation type="submission" date="2014-02" db="EMBL/GenBank/DDBJ databases">
        <title>Complete DNA sequence of /Kuraishia capsulata/ illustrates novel genomic features among budding yeasts (/Saccharomycotina/).</title>
        <authorList>
            <person name="Morales L."/>
            <person name="Noel B."/>
            <person name="Porcel B."/>
            <person name="Marcet-Houben M."/>
            <person name="Hullo M-F."/>
            <person name="Sacerdot C."/>
            <person name="Tekaia F."/>
            <person name="Leh-Louis V."/>
            <person name="Despons L."/>
            <person name="Khanna V."/>
            <person name="Aury J-M."/>
            <person name="Barbe V."/>
            <person name="Couloux A."/>
            <person name="Labadie K."/>
            <person name="Pelletier E."/>
            <person name="Souciet J-L."/>
            <person name="Boekhout T."/>
            <person name="Gabaldon T."/>
            <person name="Wincker P."/>
            <person name="Dujon B."/>
        </authorList>
    </citation>
    <scope>NUCLEOTIDE SEQUENCE</scope>
    <source>
        <strain evidence="14">CBS 1993</strain>
    </source>
</reference>
<dbReference type="SMART" id="SM00726">
    <property type="entry name" value="UIM"/>
    <property type="match status" value="2"/>
</dbReference>
<feature type="compositionally biased region" description="Polar residues" evidence="11">
    <location>
        <begin position="521"/>
        <end position="542"/>
    </location>
</feature>
<evidence type="ECO:0000256" key="2">
    <source>
        <dbReference type="ARBA" id="ARBA00008597"/>
    </source>
</evidence>
<proteinExistence type="inferred from homology"/>
<dbReference type="InterPro" id="IPR008942">
    <property type="entry name" value="ENTH_VHS"/>
</dbReference>
<evidence type="ECO:0000313" key="14">
    <source>
        <dbReference type="EMBL" id="CDK29617.1"/>
    </source>
</evidence>
<dbReference type="Pfam" id="PF02809">
    <property type="entry name" value="UIM"/>
    <property type="match status" value="2"/>
</dbReference>
<dbReference type="Pfam" id="PF21356">
    <property type="entry name" value="Vps27_GAT-like"/>
    <property type="match status" value="1"/>
</dbReference>
<evidence type="ECO:0000256" key="7">
    <source>
        <dbReference type="ARBA" id="ARBA00022771"/>
    </source>
</evidence>
<feature type="domain" description="FYVE-type" evidence="12">
    <location>
        <begin position="171"/>
        <end position="231"/>
    </location>
</feature>
<dbReference type="STRING" id="1382522.W6MUX4"/>
<dbReference type="Gene3D" id="1.25.40.90">
    <property type="match status" value="1"/>
</dbReference>
<reference evidence="14" key="1">
    <citation type="submission" date="2013-12" db="EMBL/GenBank/DDBJ databases">
        <authorList>
            <person name="Genoscope - CEA"/>
        </authorList>
    </citation>
    <scope>NUCLEOTIDE SEQUENCE</scope>
    <source>
        <strain evidence="14">CBS 1993</strain>
    </source>
</reference>
<dbReference type="Proteomes" id="UP000019384">
    <property type="component" value="Unassembled WGS sequence"/>
</dbReference>
<keyword evidence="5" id="KW-0677">Repeat</keyword>
<dbReference type="InterPro" id="IPR000306">
    <property type="entry name" value="Znf_FYVE"/>
</dbReference>
<evidence type="ECO:0000256" key="5">
    <source>
        <dbReference type="ARBA" id="ARBA00022737"/>
    </source>
</evidence>
<dbReference type="InterPro" id="IPR017455">
    <property type="entry name" value="Znf_FYVE-rel"/>
</dbReference>
<dbReference type="Gene3D" id="3.30.40.10">
    <property type="entry name" value="Zinc/RING finger domain, C3HC4 (zinc finger)"/>
    <property type="match status" value="1"/>
</dbReference>
<dbReference type="AlphaFoldDB" id="W6MUX4"/>
<keyword evidence="8" id="KW-0862">Zinc</keyword>
<dbReference type="InterPro" id="IPR003903">
    <property type="entry name" value="UIM_dom"/>
</dbReference>
<feature type="compositionally biased region" description="Low complexity" evidence="11">
    <location>
        <begin position="576"/>
        <end position="592"/>
    </location>
</feature>
<dbReference type="GO" id="GO:0043328">
    <property type="term" value="P:protein transport to vacuole involved in ubiquitin-dependent protein catabolic process via the multivesicular body sorting pathway"/>
    <property type="evidence" value="ECO:0007669"/>
    <property type="project" value="TreeGrafter"/>
</dbReference>
<feature type="region of interest" description="Disordered" evidence="11">
    <location>
        <begin position="490"/>
        <end position="643"/>
    </location>
</feature>
<feature type="domain" description="VHS" evidence="13">
    <location>
        <begin position="21"/>
        <end position="147"/>
    </location>
</feature>
<dbReference type="GO" id="GO:0033565">
    <property type="term" value="C:ESCRT-0 complex"/>
    <property type="evidence" value="ECO:0007669"/>
    <property type="project" value="TreeGrafter"/>
</dbReference>
<organism evidence="14 15">
    <name type="scientific">Kuraishia capsulata CBS 1993</name>
    <dbReference type="NCBI Taxonomy" id="1382522"/>
    <lineage>
        <taxon>Eukaryota</taxon>
        <taxon>Fungi</taxon>
        <taxon>Dikarya</taxon>
        <taxon>Ascomycota</taxon>
        <taxon>Saccharomycotina</taxon>
        <taxon>Pichiomycetes</taxon>
        <taxon>Pichiales</taxon>
        <taxon>Pichiaceae</taxon>
        <taxon>Kuraishia</taxon>
    </lineage>
</organism>
<dbReference type="Gene3D" id="1.20.5.1940">
    <property type="match status" value="1"/>
</dbReference>
<keyword evidence="4" id="KW-0479">Metal-binding</keyword>
<dbReference type="SMART" id="SM00288">
    <property type="entry name" value="VHS"/>
    <property type="match status" value="1"/>
</dbReference>
<evidence type="ECO:0000256" key="8">
    <source>
        <dbReference type="ARBA" id="ARBA00022833"/>
    </source>
</evidence>
<dbReference type="RefSeq" id="XP_022461601.1">
    <property type="nucleotide sequence ID" value="XM_022600530.1"/>
</dbReference>
<accession>W6MUX4</accession>
<dbReference type="Pfam" id="PF01363">
    <property type="entry name" value="FYVE"/>
    <property type="match status" value="1"/>
</dbReference>
<dbReference type="GO" id="GO:0043130">
    <property type="term" value="F:ubiquitin binding"/>
    <property type="evidence" value="ECO:0007669"/>
    <property type="project" value="InterPro"/>
</dbReference>
<dbReference type="OrthoDB" id="957735at2759"/>
<dbReference type="PANTHER" id="PTHR47794">
    <property type="entry name" value="VACUOLAR PROTEIN SORTING-ASSOCIATED PROTEIN 27"/>
    <property type="match status" value="1"/>
</dbReference>
<dbReference type="Gene3D" id="6.10.140.100">
    <property type="match status" value="1"/>
</dbReference>
<dbReference type="CDD" id="cd16979">
    <property type="entry name" value="VHS_Vps27"/>
    <property type="match status" value="1"/>
</dbReference>
<sequence>MSWFGGASVPNIDEKIAEATAESIAFGEIDLAAALEVSDLIRSKAVPARDAMRALKKRFMTNKNPNTQKSALKLIDFCIKNGGEHFVVEVSSKEFCDPLAAYLHDRHINPEVKSQLLESIQSWSVMFSTNSRLNYVTSVYKKLTDEGTFDFPEISSVADPAFIESRVAPEWMESDACMQCSTLFSFVNRRHHCRSCGGAFCGTHSSKSCQLPELGITIPVRVCDSCYEEHKEKTKSSKGHARSDSTKKVGLADDDDDLRRAIELSLREAGNPQEAPSAVEPVKSVVDDYEEDEDMKAAIAASLQDMRLGSVSEAVPVSSVPALTSVQPKVPGLYDNLLPQASSFIPTNQDSYRSPLSVTPSVPSSVLPQPAYQHTPLYQPPLSQEDVEYQEAVSDDLSHTEKVNILLFSQLVSRMHDSGSATVDPSVENLSNSVAGLRPKLSKALADSASKQQKFLEMYGKLDAIMTAYDRLLDIRLQNVYRRNAPAYPISAQTDGVSSPALHYPQPQYSQQAQYAKPQQTYSQPPIPQQFSGSSLPQQVVEQNYPAYPLGAPSQGSVGAPSDPFTVYQPHPDSHPSVSPYQQQSSQDYSQYPPAPEATSPISERKQSLQYPSIPPEASSYQPTAYQEPPKPVHKEEELLIEL</sequence>
<evidence type="ECO:0000256" key="10">
    <source>
        <dbReference type="PROSITE-ProRule" id="PRU00091"/>
    </source>
</evidence>
<keyword evidence="15" id="KW-1185">Reference proteome</keyword>
<dbReference type="PANTHER" id="PTHR47794:SF1">
    <property type="entry name" value="VACUOLAR PROTEIN SORTING-ASSOCIATED PROTEIN 27"/>
    <property type="match status" value="1"/>
</dbReference>
<evidence type="ECO:0000256" key="9">
    <source>
        <dbReference type="ARBA" id="ARBA00023136"/>
    </source>
</evidence>
<dbReference type="EMBL" id="HG793131">
    <property type="protein sequence ID" value="CDK29617.1"/>
    <property type="molecule type" value="Genomic_DNA"/>
</dbReference>
<keyword evidence="9" id="KW-0472">Membrane</keyword>
<dbReference type="InterPro" id="IPR049425">
    <property type="entry name" value="Vps27_GAT-like"/>
</dbReference>
<dbReference type="HOGENOM" id="CLU_011862_1_0_1"/>
<dbReference type="SUPFAM" id="SSF48464">
    <property type="entry name" value="ENTH/VHS domain"/>
    <property type="match status" value="1"/>
</dbReference>
<dbReference type="GO" id="GO:0006623">
    <property type="term" value="P:protein targeting to vacuole"/>
    <property type="evidence" value="ECO:0007669"/>
    <property type="project" value="TreeGrafter"/>
</dbReference>
<comment type="subcellular location">
    <subcellularLocation>
        <location evidence="1">Endosome membrane</location>
        <topology evidence="1">Peripheral membrane protein</topology>
        <orientation evidence="1">Cytoplasmic side</orientation>
    </subcellularLocation>
</comment>
<feature type="region of interest" description="Disordered" evidence="11">
    <location>
        <begin position="233"/>
        <end position="254"/>
    </location>
</feature>
<protein>
    <recommendedName>
        <fullName evidence="3">Vacuolar protein sorting-associated protein 27</fullName>
    </recommendedName>
</protein>
<dbReference type="PROSITE" id="PS50330">
    <property type="entry name" value="UIM"/>
    <property type="match status" value="2"/>
</dbReference>
<feature type="compositionally biased region" description="Basic and acidic residues" evidence="11">
    <location>
        <begin position="631"/>
        <end position="643"/>
    </location>
</feature>
<evidence type="ECO:0000313" key="15">
    <source>
        <dbReference type="Proteomes" id="UP000019384"/>
    </source>
</evidence>
<evidence type="ECO:0000259" key="12">
    <source>
        <dbReference type="PROSITE" id="PS50178"/>
    </source>
</evidence>
<dbReference type="GO" id="GO:0010008">
    <property type="term" value="C:endosome membrane"/>
    <property type="evidence" value="ECO:0007669"/>
    <property type="project" value="UniProtKB-SubCell"/>
</dbReference>
<gene>
    <name evidence="14" type="ORF">KUCA_T00005610001</name>
</gene>
<dbReference type="SMART" id="SM00064">
    <property type="entry name" value="FYVE"/>
    <property type="match status" value="1"/>
</dbReference>
<dbReference type="PROSITE" id="PS50179">
    <property type="entry name" value="VHS"/>
    <property type="match status" value="1"/>
</dbReference>
<dbReference type="PROSITE" id="PS50178">
    <property type="entry name" value="ZF_FYVE"/>
    <property type="match status" value="1"/>
</dbReference>
<evidence type="ECO:0000259" key="13">
    <source>
        <dbReference type="PROSITE" id="PS50179"/>
    </source>
</evidence>
<dbReference type="GeneID" id="34522989"/>
<evidence type="ECO:0000256" key="6">
    <source>
        <dbReference type="ARBA" id="ARBA00022753"/>
    </source>
</evidence>
<dbReference type="InterPro" id="IPR011011">
    <property type="entry name" value="Znf_FYVE_PHD"/>
</dbReference>
<dbReference type="SUPFAM" id="SSF57903">
    <property type="entry name" value="FYVE/PHD zinc finger"/>
    <property type="match status" value="1"/>
</dbReference>
<evidence type="ECO:0000256" key="11">
    <source>
        <dbReference type="SAM" id="MobiDB-lite"/>
    </source>
</evidence>
<comment type="similarity">
    <text evidence="2">Belongs to the VPS27 family.</text>
</comment>
<evidence type="ECO:0000256" key="3">
    <source>
        <dbReference type="ARBA" id="ARBA00017753"/>
    </source>
</evidence>
<keyword evidence="6" id="KW-0967">Endosome</keyword>
<evidence type="ECO:0000256" key="4">
    <source>
        <dbReference type="ARBA" id="ARBA00022723"/>
    </source>
</evidence>
<feature type="compositionally biased region" description="Low complexity" evidence="11">
    <location>
        <begin position="504"/>
        <end position="520"/>
    </location>
</feature>
<name>W6MUX4_9ASCO</name>
<dbReference type="InterPro" id="IPR002014">
    <property type="entry name" value="VHS_dom"/>
</dbReference>
<dbReference type="Pfam" id="PF00790">
    <property type="entry name" value="VHS"/>
    <property type="match status" value="1"/>
</dbReference>
<keyword evidence="7 10" id="KW-0863">Zinc-finger</keyword>
<dbReference type="GO" id="GO:0008270">
    <property type="term" value="F:zinc ion binding"/>
    <property type="evidence" value="ECO:0007669"/>
    <property type="project" value="UniProtKB-KW"/>
</dbReference>
<dbReference type="GO" id="GO:0032266">
    <property type="term" value="F:phosphatidylinositol-3-phosphate binding"/>
    <property type="evidence" value="ECO:0007669"/>
    <property type="project" value="UniProtKB-ARBA"/>
</dbReference>